<feature type="compositionally biased region" description="Polar residues" evidence="1">
    <location>
        <begin position="310"/>
        <end position="332"/>
    </location>
</feature>
<gene>
    <name evidence="2" type="ORF">OFUS_LOCUS22685</name>
</gene>
<reference evidence="2" key="1">
    <citation type="submission" date="2022-03" db="EMBL/GenBank/DDBJ databases">
        <authorList>
            <person name="Martin C."/>
        </authorList>
    </citation>
    <scope>NUCLEOTIDE SEQUENCE</scope>
</reference>
<proteinExistence type="predicted"/>
<comment type="caution">
    <text evidence="2">The sequence shown here is derived from an EMBL/GenBank/DDBJ whole genome shotgun (WGS) entry which is preliminary data.</text>
</comment>
<protein>
    <submittedName>
        <fullName evidence="2">Uncharacterized protein</fullName>
    </submittedName>
</protein>
<evidence type="ECO:0000313" key="3">
    <source>
        <dbReference type="Proteomes" id="UP000749559"/>
    </source>
</evidence>
<evidence type="ECO:0000313" key="2">
    <source>
        <dbReference type="EMBL" id="CAH1798552.1"/>
    </source>
</evidence>
<feature type="region of interest" description="Disordered" evidence="1">
    <location>
        <begin position="367"/>
        <end position="393"/>
    </location>
</feature>
<dbReference type="AlphaFoldDB" id="A0A8J1TDY5"/>
<sequence length="407" mass="45551">MSGNGVEIRNKLLDLLPGEFAEMGETPEFYDAVAQHCKRLQEFFEFLKEEHAELEKKNKENGKGYFLQHSEVMKILMPGTTEKVNQVVAQSVSADVLDDLDDFSEQMPFSSGLNGEDLVACVMQQEQSRQAQEEQLAAAATNFLSTKASEPCNTGSWQYYSLRNLPITTPTVLNRGCTMSPVVSPNIENTLKDPFPMPKAKLEQIGQPDTIQNSWPIPASNSFTPIDYMFWSGYENGQFPYVPPTVDVNIQNSPLDLSQRSTLTTLQSSIPSACGVMHYGITQLTASSTYFQSKSMRQNQQVHPYANVTYNSSQSNSFTSNDNQSEASNNDMPSMHDITTAESQSQLNRINLEAEIQPFDMYLSELHRSSGSRRSYESSSGVSSLDEHDPQRLKEIEELEEIIQKVG</sequence>
<accession>A0A8J1TDY5</accession>
<dbReference type="Proteomes" id="UP000749559">
    <property type="component" value="Unassembled WGS sequence"/>
</dbReference>
<keyword evidence="3" id="KW-1185">Reference proteome</keyword>
<evidence type="ECO:0000256" key="1">
    <source>
        <dbReference type="SAM" id="MobiDB-lite"/>
    </source>
</evidence>
<organism evidence="2 3">
    <name type="scientific">Owenia fusiformis</name>
    <name type="common">Polychaete worm</name>
    <dbReference type="NCBI Taxonomy" id="6347"/>
    <lineage>
        <taxon>Eukaryota</taxon>
        <taxon>Metazoa</taxon>
        <taxon>Spiralia</taxon>
        <taxon>Lophotrochozoa</taxon>
        <taxon>Annelida</taxon>
        <taxon>Polychaeta</taxon>
        <taxon>Sedentaria</taxon>
        <taxon>Canalipalpata</taxon>
        <taxon>Sabellida</taxon>
        <taxon>Oweniida</taxon>
        <taxon>Oweniidae</taxon>
        <taxon>Owenia</taxon>
    </lineage>
</organism>
<dbReference type="EMBL" id="CAIIXF020000011">
    <property type="protein sequence ID" value="CAH1798552.1"/>
    <property type="molecule type" value="Genomic_DNA"/>
</dbReference>
<name>A0A8J1TDY5_OWEFU</name>
<feature type="region of interest" description="Disordered" evidence="1">
    <location>
        <begin position="310"/>
        <end position="336"/>
    </location>
</feature>